<evidence type="ECO:0000313" key="4">
    <source>
        <dbReference type="EMBL" id="QDR79783.1"/>
    </source>
</evidence>
<evidence type="ECO:0000256" key="2">
    <source>
        <dbReference type="PIRSR" id="PIRSR617939-1"/>
    </source>
</evidence>
<name>A0A517DQZ4_9FIRM</name>
<dbReference type="GO" id="GO:0003839">
    <property type="term" value="F:gamma-glutamylcyclotransferase activity"/>
    <property type="evidence" value="ECO:0007669"/>
    <property type="project" value="InterPro"/>
</dbReference>
<dbReference type="Gene3D" id="3.10.490.10">
    <property type="entry name" value="Gamma-glutamyl cyclotransferase-like"/>
    <property type="match status" value="1"/>
</dbReference>
<dbReference type="Proteomes" id="UP000320776">
    <property type="component" value="Chromosome"/>
</dbReference>
<keyword evidence="1" id="KW-0456">Lyase</keyword>
<dbReference type="EMBL" id="CP036259">
    <property type="protein sequence ID" value="QDR79783.1"/>
    <property type="molecule type" value="Genomic_DNA"/>
</dbReference>
<evidence type="ECO:0000313" key="5">
    <source>
        <dbReference type="Proteomes" id="UP000320776"/>
    </source>
</evidence>
<dbReference type="PANTHER" id="PTHR12935:SF0">
    <property type="entry name" value="GAMMA-GLUTAMYLCYCLOTRANSFERASE"/>
    <property type="match status" value="1"/>
</dbReference>
<dbReference type="InterPro" id="IPR036568">
    <property type="entry name" value="GGCT-like_sf"/>
</dbReference>
<dbReference type="InterPro" id="IPR017939">
    <property type="entry name" value="G-Glutamylcylcotransferase"/>
</dbReference>
<evidence type="ECO:0000256" key="3">
    <source>
        <dbReference type="PIRSR" id="PIRSR617939-2"/>
    </source>
</evidence>
<dbReference type="PANTHER" id="PTHR12935">
    <property type="entry name" value="GAMMA-GLUTAMYLCYCLOTRANSFERASE"/>
    <property type="match status" value="1"/>
</dbReference>
<proteinExistence type="predicted"/>
<sequence>MQQMERPLLYFAYGMNLNSQQMQLKCSNFQKVGISRLPGYRMDFFEYSPVWDGAMATLIPDSQSEVWGVLYRLTDYSWDELDNCEDARLDGTGAYFRYPVEVHSTDGITRLAMLYLKNRLGKATLASSEYMAQVLQGAVEQGLPVSYIEKLQAIATKPAAYPVPRRPAYARGGCSSMGCEACGADCDGSTE</sequence>
<dbReference type="InterPro" id="IPR013024">
    <property type="entry name" value="GGCT-like"/>
</dbReference>
<accession>A0A517DQZ4</accession>
<dbReference type="CDD" id="cd06661">
    <property type="entry name" value="GGCT_like"/>
    <property type="match status" value="1"/>
</dbReference>
<reference evidence="4 5" key="1">
    <citation type="submission" date="2019-02" db="EMBL/GenBank/DDBJ databases">
        <title>Closed genome of Sporomusa termitida DSM 4440.</title>
        <authorList>
            <person name="Poehlein A."/>
            <person name="Daniel R."/>
        </authorList>
    </citation>
    <scope>NUCLEOTIDE SEQUENCE [LARGE SCALE GENOMIC DNA]</scope>
    <source>
        <strain evidence="4 5">DSM 4440</strain>
    </source>
</reference>
<organism evidence="4 5">
    <name type="scientific">Sporomusa termitida</name>
    <dbReference type="NCBI Taxonomy" id="2377"/>
    <lineage>
        <taxon>Bacteria</taxon>
        <taxon>Bacillati</taxon>
        <taxon>Bacillota</taxon>
        <taxon>Negativicutes</taxon>
        <taxon>Selenomonadales</taxon>
        <taxon>Sporomusaceae</taxon>
        <taxon>Sporomusa</taxon>
    </lineage>
</organism>
<keyword evidence="5" id="KW-1185">Reference proteome</keyword>
<dbReference type="AlphaFoldDB" id="A0A517DQZ4"/>
<dbReference type="SUPFAM" id="SSF110857">
    <property type="entry name" value="Gamma-glutamyl cyclotransferase-like"/>
    <property type="match status" value="1"/>
</dbReference>
<gene>
    <name evidence="4" type="ORF">SPTER_10820</name>
</gene>
<evidence type="ECO:0000256" key="1">
    <source>
        <dbReference type="ARBA" id="ARBA00023239"/>
    </source>
</evidence>
<feature type="active site" description="Proton acceptor" evidence="2">
    <location>
        <position position="85"/>
    </location>
</feature>
<dbReference type="Pfam" id="PF13772">
    <property type="entry name" value="AIG2_2"/>
    <property type="match status" value="1"/>
</dbReference>
<feature type="binding site" evidence="3">
    <location>
        <position position="130"/>
    </location>
    <ligand>
        <name>substrate</name>
    </ligand>
</feature>
<dbReference type="KEGG" id="sted:SPTER_10820"/>
<dbReference type="RefSeq" id="WP_246105493.1">
    <property type="nucleotide sequence ID" value="NZ_CP036259.1"/>
</dbReference>
<protein>
    <submittedName>
        <fullName evidence="4">AIG2-like family protein</fullName>
    </submittedName>
</protein>